<accession>A0AAJ5QZE9</accession>
<gene>
    <name evidence="1" type="ORF">OK117_10215</name>
</gene>
<name>A0AAJ5QZE9_XYLFS</name>
<dbReference type="EMBL" id="CP109886">
    <property type="protein sequence ID" value="WCF27991.1"/>
    <property type="molecule type" value="Genomic_DNA"/>
</dbReference>
<proteinExistence type="predicted"/>
<sequence length="58" mass="6349">MSETRHSAQQAPATKAHVCGAFLSIQPLWTAAYTDYARLRRTTQHGTSQPHAPQCTAP</sequence>
<reference evidence="1" key="1">
    <citation type="journal article" date="2022" name="Phytopathology">
        <title>Complete circularized genome resources of seven strains of Xylella fastidiosa subsp. fastidiosa using hybrid assembly reveals unknown plasmids.</title>
        <authorList>
            <person name="Velasco-Amo M.D.P."/>
            <person name="Arias-Giraldo L.F.F."/>
            <person name="Ecija M.R."/>
            <person name="De La Fuente L."/>
            <person name="Marco-Noales E."/>
            <person name="Moralejo E."/>
            <person name="Navas-Cort J.A."/>
            <person name="Landa B.B."/>
        </authorList>
    </citation>
    <scope>NUCLEOTIDE SEQUENCE</scope>
    <source>
        <strain evidence="1">CFBP8073</strain>
    </source>
</reference>
<dbReference type="AlphaFoldDB" id="A0AAJ5QZE9"/>
<protein>
    <submittedName>
        <fullName evidence="1">Uncharacterized protein</fullName>
    </submittedName>
</protein>
<reference evidence="1" key="2">
    <citation type="submission" date="2022-10" db="EMBL/GenBank/DDBJ databases">
        <authorList>
            <person name="Landa B."/>
            <person name="Arias-Giraldo L.F."/>
            <person name="Roman-Ecija M."/>
            <person name="Velasco-Amo M.P."/>
            <person name="De La Fuente L."/>
            <person name="Marco-Noales E."/>
            <person name="Moralejo E."/>
        </authorList>
    </citation>
    <scope>NUCLEOTIDE SEQUENCE</scope>
    <source>
        <strain evidence="1">CFBP8073</strain>
    </source>
</reference>
<organism evidence="1 2">
    <name type="scientific">Xylella fastidiosa subsp. fastidiosa</name>
    <dbReference type="NCBI Taxonomy" id="644356"/>
    <lineage>
        <taxon>Bacteria</taxon>
        <taxon>Pseudomonadati</taxon>
        <taxon>Pseudomonadota</taxon>
        <taxon>Gammaproteobacteria</taxon>
        <taxon>Lysobacterales</taxon>
        <taxon>Lysobacteraceae</taxon>
        <taxon>Xylella</taxon>
    </lineage>
</organism>
<evidence type="ECO:0000313" key="1">
    <source>
        <dbReference type="EMBL" id="WCF27991.1"/>
    </source>
</evidence>
<dbReference type="Proteomes" id="UP001211513">
    <property type="component" value="Chromosome"/>
</dbReference>
<evidence type="ECO:0000313" key="2">
    <source>
        <dbReference type="Proteomes" id="UP001211513"/>
    </source>
</evidence>
<dbReference type="RefSeq" id="WP_155561261.1">
    <property type="nucleotide sequence ID" value="NZ_CP109886.1"/>
</dbReference>